<feature type="compositionally biased region" description="Polar residues" evidence="6">
    <location>
        <begin position="1"/>
        <end position="10"/>
    </location>
</feature>
<dbReference type="Pfam" id="PF05140">
    <property type="entry name" value="ResB"/>
    <property type="match status" value="1"/>
</dbReference>
<gene>
    <name evidence="9" type="ORF">FVP60_05290</name>
</gene>
<reference evidence="9 10" key="1">
    <citation type="submission" date="2019-08" db="EMBL/GenBank/DDBJ databases">
        <authorList>
            <person name="Dong K."/>
        </authorList>
    </citation>
    <scope>NUCLEOTIDE SEQUENCE [LARGE SCALE GENOMIC DNA]</scope>
    <source>
        <strain evidence="9 10">M4-8</strain>
    </source>
</reference>
<dbReference type="OrthoDB" id="3949537at2"/>
<evidence type="ECO:0000256" key="2">
    <source>
        <dbReference type="ARBA" id="ARBA00022692"/>
    </source>
</evidence>
<accession>A0A5C8HTK7</accession>
<feature type="transmembrane region" description="Helical" evidence="7">
    <location>
        <begin position="488"/>
        <end position="506"/>
    </location>
</feature>
<keyword evidence="10" id="KW-1185">Reference proteome</keyword>
<dbReference type="PANTHER" id="PTHR31566:SF0">
    <property type="entry name" value="CYTOCHROME C BIOGENESIS PROTEIN CCS1, CHLOROPLASTIC"/>
    <property type="match status" value="1"/>
</dbReference>
<evidence type="ECO:0000259" key="8">
    <source>
        <dbReference type="Pfam" id="PF05140"/>
    </source>
</evidence>
<feature type="domain" description="ResB-like" evidence="8">
    <location>
        <begin position="47"/>
        <end position="538"/>
    </location>
</feature>
<evidence type="ECO:0000256" key="7">
    <source>
        <dbReference type="SAM" id="Phobius"/>
    </source>
</evidence>
<dbReference type="InterPro" id="IPR023494">
    <property type="entry name" value="Cyt_c_bgen_Ccs1/CcsB/ResB"/>
</dbReference>
<evidence type="ECO:0000313" key="9">
    <source>
        <dbReference type="EMBL" id="TXK06371.1"/>
    </source>
</evidence>
<evidence type="ECO:0000256" key="6">
    <source>
        <dbReference type="SAM" id="MobiDB-lite"/>
    </source>
</evidence>
<feature type="region of interest" description="Disordered" evidence="6">
    <location>
        <begin position="1"/>
        <end position="21"/>
    </location>
</feature>
<evidence type="ECO:0000256" key="1">
    <source>
        <dbReference type="ARBA" id="ARBA00004141"/>
    </source>
</evidence>
<evidence type="ECO:0000256" key="4">
    <source>
        <dbReference type="ARBA" id="ARBA00022989"/>
    </source>
</evidence>
<dbReference type="PANTHER" id="PTHR31566">
    <property type="entry name" value="CYTOCHROME C BIOGENESIS PROTEIN CCS1, CHLOROPLASTIC"/>
    <property type="match status" value="1"/>
</dbReference>
<dbReference type="AlphaFoldDB" id="A0A5C8HTK7"/>
<keyword evidence="3" id="KW-0201">Cytochrome c-type biogenesis</keyword>
<name>A0A5C8HTK7_9MICO</name>
<keyword evidence="4 7" id="KW-1133">Transmembrane helix</keyword>
<comment type="subcellular location">
    <subcellularLocation>
        <location evidence="1">Membrane</location>
        <topology evidence="1">Multi-pass membrane protein</topology>
    </subcellularLocation>
</comment>
<dbReference type="GO" id="GO:0016020">
    <property type="term" value="C:membrane"/>
    <property type="evidence" value="ECO:0007669"/>
    <property type="project" value="UniProtKB-SubCell"/>
</dbReference>
<organism evidence="9 10">
    <name type="scientific">Microbacterium mitrae</name>
    <dbReference type="NCBI Taxonomy" id="664640"/>
    <lineage>
        <taxon>Bacteria</taxon>
        <taxon>Bacillati</taxon>
        <taxon>Actinomycetota</taxon>
        <taxon>Actinomycetes</taxon>
        <taxon>Micrococcales</taxon>
        <taxon>Microbacteriaceae</taxon>
        <taxon>Microbacterium</taxon>
    </lineage>
</organism>
<dbReference type="RefSeq" id="WP_147825176.1">
    <property type="nucleotide sequence ID" value="NZ_BAAARG010000001.1"/>
</dbReference>
<evidence type="ECO:0000256" key="3">
    <source>
        <dbReference type="ARBA" id="ARBA00022748"/>
    </source>
</evidence>
<feature type="transmembrane region" description="Helical" evidence="7">
    <location>
        <begin position="205"/>
        <end position="226"/>
    </location>
</feature>
<proteinExistence type="predicted"/>
<keyword evidence="5 7" id="KW-0472">Membrane</keyword>
<dbReference type="GO" id="GO:0017004">
    <property type="term" value="P:cytochrome complex assembly"/>
    <property type="evidence" value="ECO:0007669"/>
    <property type="project" value="UniProtKB-KW"/>
</dbReference>
<comment type="caution">
    <text evidence="9">The sequence shown here is derived from an EMBL/GenBank/DDBJ whole genome shotgun (WGS) entry which is preliminary data.</text>
</comment>
<protein>
    <submittedName>
        <fullName evidence="9">Cytochrome c biogenesis protein ResB</fullName>
    </submittedName>
</protein>
<dbReference type="InterPro" id="IPR007816">
    <property type="entry name" value="ResB-like_domain"/>
</dbReference>
<evidence type="ECO:0000313" key="10">
    <source>
        <dbReference type="Proteomes" id="UP000321196"/>
    </source>
</evidence>
<feature type="transmembrane region" description="Helical" evidence="7">
    <location>
        <begin position="104"/>
        <end position="124"/>
    </location>
</feature>
<feature type="transmembrane region" description="Helical" evidence="7">
    <location>
        <begin position="47"/>
        <end position="67"/>
    </location>
</feature>
<dbReference type="Proteomes" id="UP000321196">
    <property type="component" value="Unassembled WGS sequence"/>
</dbReference>
<keyword evidence="2 7" id="KW-0812">Transmembrane</keyword>
<sequence length="558" mass="60768">MSSSPSNASATDPLRPADHIDSDGTIAAPALGFVGWMRWGWRQLTSMRTAIVLLLMMALAAIPGSIFPQRSADPNGVVQYQQNDPQLFAVLDWFQLFDVYASPWFSAIYILLFVSLIGCIIPRMKHHAKALRARPPRTPVRLARLEDYREDLFEAPGEPSQAAAEAVDLAEKQLKSSGYRVERYDGKGSFSVSAERGYMRETGNLLFHLSLVGVLIAVGIGGGVTYNGQTVIREGETFVNSLLSYNTMTKGRFVNDEALTPYAMTLESFDVTYHDSGMAGDFAANLSVKRPGEEPTQQTIRVNHPLGFEGDRIFLMGNGYAPTITVRNADGDVIFTDDVPFLPQDNNMTSTGVVKITDGLDEQLGLQGFFYPTVAQLDSGALTSGFPDLYAPVLTLDVYQGDLGIDDGTPRNVYTLNVEEMVKLTGRNSEFGVESIQLMPGETADLPNGLGTISFDAKDPAAVAAGDYSESVTRYVSLSTHHDPTTTYVLLFALLALTGLGMALFIPRRRVWVKATPDGEHVKLEYAGLARGEDPQLASVVTQLAEKHQTALTSSKVN</sequence>
<dbReference type="EMBL" id="VRSW01000001">
    <property type="protein sequence ID" value="TXK06371.1"/>
    <property type="molecule type" value="Genomic_DNA"/>
</dbReference>
<evidence type="ECO:0000256" key="5">
    <source>
        <dbReference type="ARBA" id="ARBA00023136"/>
    </source>
</evidence>